<name>A0A6A6QAN6_9PEZI</name>
<dbReference type="AlphaFoldDB" id="A0A6A6QAN6"/>
<keyword evidence="3" id="KW-1185">Reference proteome</keyword>
<feature type="compositionally biased region" description="Polar residues" evidence="1">
    <location>
        <begin position="271"/>
        <end position="296"/>
    </location>
</feature>
<feature type="region of interest" description="Disordered" evidence="1">
    <location>
        <begin position="96"/>
        <end position="127"/>
    </location>
</feature>
<feature type="region of interest" description="Disordered" evidence="1">
    <location>
        <begin position="263"/>
        <end position="322"/>
    </location>
</feature>
<gene>
    <name evidence="2" type="ORF">BU16DRAFT_545331</name>
</gene>
<dbReference type="EMBL" id="MU004202">
    <property type="protein sequence ID" value="KAF2488683.1"/>
    <property type="molecule type" value="Genomic_DNA"/>
</dbReference>
<accession>A0A6A6QAN6</accession>
<evidence type="ECO:0000256" key="1">
    <source>
        <dbReference type="SAM" id="MobiDB-lite"/>
    </source>
</evidence>
<dbReference type="Proteomes" id="UP000799750">
    <property type="component" value="Unassembled WGS sequence"/>
</dbReference>
<sequence length="322" mass="35995">MLANVPGAVGVAAQDEEATMDFALRWHANLRQLRKPCLTNQEMVEIPPLPGELENDILRWCPEMMDKIKEEYRSVEEAYGSQKQAMGNEAVDVLQESPGKVDLSSDSTRTRESKPETSKLETSQIKAETSNPTQSIRILAESSKYGATCWTDCGLCYLIFVRAKICPKGDKCDHADELTPWDCVSDWFDPENYKLYAANLAIVNTARAVQAARNRAPRGARGGRLSRADEQAYIARAHGRGNFHGDLNIGRFQPPQQSWDLMASSKAAENPSRQDSSGASFEINKTQHTLGESNTMKRALGTELTVEDRNERSSRRRRPFRG</sequence>
<reference evidence="2" key="1">
    <citation type="journal article" date="2020" name="Stud. Mycol.">
        <title>101 Dothideomycetes genomes: a test case for predicting lifestyles and emergence of pathogens.</title>
        <authorList>
            <person name="Haridas S."/>
            <person name="Albert R."/>
            <person name="Binder M."/>
            <person name="Bloem J."/>
            <person name="Labutti K."/>
            <person name="Salamov A."/>
            <person name="Andreopoulos B."/>
            <person name="Baker S."/>
            <person name="Barry K."/>
            <person name="Bills G."/>
            <person name="Bluhm B."/>
            <person name="Cannon C."/>
            <person name="Castanera R."/>
            <person name="Culley D."/>
            <person name="Daum C."/>
            <person name="Ezra D."/>
            <person name="Gonzalez J."/>
            <person name="Henrissat B."/>
            <person name="Kuo A."/>
            <person name="Liang C."/>
            <person name="Lipzen A."/>
            <person name="Lutzoni F."/>
            <person name="Magnuson J."/>
            <person name="Mondo S."/>
            <person name="Nolan M."/>
            <person name="Ohm R."/>
            <person name="Pangilinan J."/>
            <person name="Park H.-J."/>
            <person name="Ramirez L."/>
            <person name="Alfaro M."/>
            <person name="Sun H."/>
            <person name="Tritt A."/>
            <person name="Yoshinaga Y."/>
            <person name="Zwiers L.-H."/>
            <person name="Turgeon B."/>
            <person name="Goodwin S."/>
            <person name="Spatafora J."/>
            <person name="Crous P."/>
            <person name="Grigoriev I."/>
        </authorList>
    </citation>
    <scope>NUCLEOTIDE SEQUENCE</scope>
    <source>
        <strain evidence="2">CBS 269.34</strain>
    </source>
</reference>
<evidence type="ECO:0000313" key="3">
    <source>
        <dbReference type="Proteomes" id="UP000799750"/>
    </source>
</evidence>
<feature type="compositionally biased region" description="Basic and acidic residues" evidence="1">
    <location>
        <begin position="108"/>
        <end position="119"/>
    </location>
</feature>
<evidence type="ECO:0000313" key="2">
    <source>
        <dbReference type="EMBL" id="KAF2488683.1"/>
    </source>
</evidence>
<proteinExistence type="predicted"/>
<protein>
    <submittedName>
        <fullName evidence="2">Uncharacterized protein</fullName>
    </submittedName>
</protein>
<organism evidence="2 3">
    <name type="scientific">Lophium mytilinum</name>
    <dbReference type="NCBI Taxonomy" id="390894"/>
    <lineage>
        <taxon>Eukaryota</taxon>
        <taxon>Fungi</taxon>
        <taxon>Dikarya</taxon>
        <taxon>Ascomycota</taxon>
        <taxon>Pezizomycotina</taxon>
        <taxon>Dothideomycetes</taxon>
        <taxon>Pleosporomycetidae</taxon>
        <taxon>Mytilinidiales</taxon>
        <taxon>Mytilinidiaceae</taxon>
        <taxon>Lophium</taxon>
    </lineage>
</organism>